<comment type="pathway">
    <text evidence="2 14">Cofactor biosynthesis; FMN biosynthesis; FMN from riboflavin (ATP route): step 1/1.</text>
</comment>
<comment type="pathway">
    <text evidence="1 14">Cofactor biosynthesis; FAD biosynthesis; FAD from FMN: step 1/1.</text>
</comment>
<dbReference type="Gene3D" id="2.40.30.30">
    <property type="entry name" value="Riboflavin kinase-like"/>
    <property type="match status" value="1"/>
</dbReference>
<evidence type="ECO:0000256" key="6">
    <source>
        <dbReference type="ARBA" id="ARBA00022695"/>
    </source>
</evidence>
<dbReference type="STRING" id="82801.SAMN04488506_0889"/>
<keyword evidence="3 14" id="KW-0285">Flavoprotein</keyword>
<dbReference type="InterPro" id="IPR023465">
    <property type="entry name" value="Riboflavin_kinase_dom_sf"/>
</dbReference>
<dbReference type="OrthoDB" id="9803667at2"/>
<dbReference type="FunFam" id="3.40.50.620:FF:000021">
    <property type="entry name" value="Riboflavin biosynthesis protein"/>
    <property type="match status" value="1"/>
</dbReference>
<dbReference type="GO" id="GO:0009398">
    <property type="term" value="P:FMN biosynthetic process"/>
    <property type="evidence" value="ECO:0007669"/>
    <property type="project" value="UniProtKB-UniRule"/>
</dbReference>
<sequence length="314" mass="35744">MEIIKIHHPYHEDSIPKQPVVLALGFFDGVHKGHRTVINTAKRIAKEKNARLALMTFNQHPSIVFKKVKPEAITYLSTIERKEEFMEELGVDYLYEVDFTSAFASLSPQEFVDQYIVGLNAVAVVAGFDYTYGKKEVASMEHLPSYAKNRFEVIEVGKVTGEGEKISSTRIRQALSDGEIMEANDMLGYVYQTPGIVIHGDARGRTLGYPTANIDVKPNIRLPKVGVYAVRIKVGEEWYEGMASIGYNITFEADRQLSVEVNIFDFNRDIYGEAVAVEWHKYLREEMKFSNIEALIEQLDQDEVDARQYFAQLK</sequence>
<keyword evidence="11" id="KW-0511">Multifunctional enzyme</keyword>
<keyword evidence="10 14" id="KW-0067">ATP-binding</keyword>
<keyword evidence="8 14" id="KW-0418">Kinase</keyword>
<organism evidence="16 17">
    <name type="scientific">Desemzia incerta</name>
    <dbReference type="NCBI Taxonomy" id="82801"/>
    <lineage>
        <taxon>Bacteria</taxon>
        <taxon>Bacillati</taxon>
        <taxon>Bacillota</taxon>
        <taxon>Bacilli</taxon>
        <taxon>Lactobacillales</taxon>
        <taxon>Carnobacteriaceae</taxon>
        <taxon>Desemzia</taxon>
    </lineage>
</organism>
<dbReference type="FunFam" id="2.40.30.30:FF:000004">
    <property type="entry name" value="Riboflavin biosynthesis protein"/>
    <property type="match status" value="1"/>
</dbReference>
<evidence type="ECO:0000259" key="15">
    <source>
        <dbReference type="SMART" id="SM00904"/>
    </source>
</evidence>
<dbReference type="UniPathway" id="UPA00276">
    <property type="reaction ID" value="UER00406"/>
</dbReference>
<dbReference type="Proteomes" id="UP000199136">
    <property type="component" value="Unassembled WGS sequence"/>
</dbReference>
<proteinExistence type="inferred from homology"/>
<keyword evidence="7 14" id="KW-0547">Nucleotide-binding</keyword>
<dbReference type="SUPFAM" id="SSF82114">
    <property type="entry name" value="Riboflavin kinase-like"/>
    <property type="match status" value="1"/>
</dbReference>
<dbReference type="InterPro" id="IPR014729">
    <property type="entry name" value="Rossmann-like_a/b/a_fold"/>
</dbReference>
<evidence type="ECO:0000256" key="1">
    <source>
        <dbReference type="ARBA" id="ARBA00004726"/>
    </source>
</evidence>
<dbReference type="AlphaFoldDB" id="A0A1I5WI07"/>
<comment type="catalytic activity">
    <reaction evidence="13 14">
        <text>FMN + ATP + H(+) = FAD + diphosphate</text>
        <dbReference type="Rhea" id="RHEA:17237"/>
        <dbReference type="ChEBI" id="CHEBI:15378"/>
        <dbReference type="ChEBI" id="CHEBI:30616"/>
        <dbReference type="ChEBI" id="CHEBI:33019"/>
        <dbReference type="ChEBI" id="CHEBI:57692"/>
        <dbReference type="ChEBI" id="CHEBI:58210"/>
        <dbReference type="EC" id="2.7.7.2"/>
    </reaction>
</comment>
<evidence type="ECO:0000256" key="7">
    <source>
        <dbReference type="ARBA" id="ARBA00022741"/>
    </source>
</evidence>
<comment type="similarity">
    <text evidence="14">Belongs to the ribF family.</text>
</comment>
<dbReference type="PANTHER" id="PTHR22749">
    <property type="entry name" value="RIBOFLAVIN KINASE/FMN ADENYLYLTRANSFERASE"/>
    <property type="match status" value="1"/>
</dbReference>
<dbReference type="NCBIfam" id="NF004162">
    <property type="entry name" value="PRK05627.1-5"/>
    <property type="match status" value="1"/>
</dbReference>
<dbReference type="InterPro" id="IPR015864">
    <property type="entry name" value="FAD_synthase"/>
</dbReference>
<dbReference type="SMART" id="SM00904">
    <property type="entry name" value="Flavokinase"/>
    <property type="match status" value="1"/>
</dbReference>
<dbReference type="CDD" id="cd02064">
    <property type="entry name" value="FAD_synthetase_N"/>
    <property type="match status" value="1"/>
</dbReference>
<evidence type="ECO:0000256" key="14">
    <source>
        <dbReference type="PIRNR" id="PIRNR004491"/>
    </source>
</evidence>
<evidence type="ECO:0000256" key="4">
    <source>
        <dbReference type="ARBA" id="ARBA00022643"/>
    </source>
</evidence>
<dbReference type="UniPathway" id="UPA00277">
    <property type="reaction ID" value="UER00407"/>
</dbReference>
<dbReference type="NCBIfam" id="TIGR00083">
    <property type="entry name" value="ribF"/>
    <property type="match status" value="1"/>
</dbReference>
<dbReference type="SUPFAM" id="SSF52374">
    <property type="entry name" value="Nucleotidylyl transferase"/>
    <property type="match status" value="1"/>
</dbReference>
<evidence type="ECO:0000256" key="8">
    <source>
        <dbReference type="ARBA" id="ARBA00022777"/>
    </source>
</evidence>
<evidence type="ECO:0000256" key="11">
    <source>
        <dbReference type="ARBA" id="ARBA00023268"/>
    </source>
</evidence>
<name>A0A1I5WI07_9LACT</name>
<dbReference type="EC" id="2.7.7.2" evidence="14"/>
<evidence type="ECO:0000256" key="9">
    <source>
        <dbReference type="ARBA" id="ARBA00022827"/>
    </source>
</evidence>
<evidence type="ECO:0000313" key="16">
    <source>
        <dbReference type="EMBL" id="SFQ19307.1"/>
    </source>
</evidence>
<keyword evidence="5 14" id="KW-0808">Transferase</keyword>
<evidence type="ECO:0000256" key="2">
    <source>
        <dbReference type="ARBA" id="ARBA00005201"/>
    </source>
</evidence>
<dbReference type="EMBL" id="FOXW01000003">
    <property type="protein sequence ID" value="SFQ19307.1"/>
    <property type="molecule type" value="Genomic_DNA"/>
</dbReference>
<dbReference type="GO" id="GO:0009231">
    <property type="term" value="P:riboflavin biosynthetic process"/>
    <property type="evidence" value="ECO:0007669"/>
    <property type="project" value="InterPro"/>
</dbReference>
<dbReference type="InterPro" id="IPR015865">
    <property type="entry name" value="Riboflavin_kinase_bac/euk"/>
</dbReference>
<dbReference type="InterPro" id="IPR023468">
    <property type="entry name" value="Riboflavin_kinase"/>
</dbReference>
<evidence type="ECO:0000256" key="12">
    <source>
        <dbReference type="ARBA" id="ARBA00047880"/>
    </source>
</evidence>
<evidence type="ECO:0000256" key="13">
    <source>
        <dbReference type="ARBA" id="ARBA00049494"/>
    </source>
</evidence>
<keyword evidence="9 14" id="KW-0274">FAD</keyword>
<dbReference type="PANTHER" id="PTHR22749:SF6">
    <property type="entry name" value="RIBOFLAVIN KINASE"/>
    <property type="match status" value="1"/>
</dbReference>
<dbReference type="Gene3D" id="3.40.50.620">
    <property type="entry name" value="HUPs"/>
    <property type="match status" value="1"/>
</dbReference>
<reference evidence="16 17" key="1">
    <citation type="submission" date="2016-10" db="EMBL/GenBank/DDBJ databases">
        <authorList>
            <person name="de Groot N.N."/>
        </authorList>
    </citation>
    <scope>NUCLEOTIDE SEQUENCE [LARGE SCALE GENOMIC DNA]</scope>
    <source>
        <strain evidence="16 17">DSM 20581</strain>
    </source>
</reference>
<evidence type="ECO:0000256" key="3">
    <source>
        <dbReference type="ARBA" id="ARBA00022630"/>
    </source>
</evidence>
<dbReference type="PIRSF" id="PIRSF004491">
    <property type="entry name" value="FAD_Synth"/>
    <property type="match status" value="1"/>
</dbReference>
<dbReference type="GO" id="GO:0003919">
    <property type="term" value="F:FMN adenylyltransferase activity"/>
    <property type="evidence" value="ECO:0007669"/>
    <property type="project" value="UniProtKB-UniRule"/>
</dbReference>
<dbReference type="EC" id="2.7.1.26" evidence="14"/>
<dbReference type="RefSeq" id="WP_092479948.1">
    <property type="nucleotide sequence ID" value="NZ_FOXW01000003.1"/>
</dbReference>
<evidence type="ECO:0000256" key="10">
    <source>
        <dbReference type="ARBA" id="ARBA00022840"/>
    </source>
</evidence>
<dbReference type="GO" id="GO:0008531">
    <property type="term" value="F:riboflavin kinase activity"/>
    <property type="evidence" value="ECO:0007669"/>
    <property type="project" value="UniProtKB-UniRule"/>
</dbReference>
<gene>
    <name evidence="16" type="ORF">SAMN04488506_0889</name>
</gene>
<dbReference type="InterPro" id="IPR004821">
    <property type="entry name" value="Cyt_trans-like"/>
</dbReference>
<dbReference type="InterPro" id="IPR002606">
    <property type="entry name" value="Riboflavin_kinase_bac"/>
</dbReference>
<keyword evidence="17" id="KW-1185">Reference proteome</keyword>
<dbReference type="NCBIfam" id="TIGR00125">
    <property type="entry name" value="cyt_tran_rel"/>
    <property type="match status" value="1"/>
</dbReference>
<protein>
    <recommendedName>
        <fullName evidence="14">Riboflavin biosynthesis protein</fullName>
    </recommendedName>
    <domain>
        <recommendedName>
            <fullName evidence="14">Riboflavin kinase</fullName>
            <ecNumber evidence="14">2.7.1.26</ecNumber>
        </recommendedName>
        <alternativeName>
            <fullName evidence="14">Flavokinase</fullName>
        </alternativeName>
    </domain>
    <domain>
        <recommendedName>
            <fullName evidence="14">FMN adenylyltransferase</fullName>
            <ecNumber evidence="14">2.7.7.2</ecNumber>
        </recommendedName>
        <alternativeName>
            <fullName evidence="14">FAD pyrophosphorylase</fullName>
        </alternativeName>
        <alternativeName>
            <fullName evidence="14">FAD synthase</fullName>
        </alternativeName>
    </domain>
</protein>
<feature type="domain" description="Riboflavin kinase" evidence="15">
    <location>
        <begin position="186"/>
        <end position="311"/>
    </location>
</feature>
<comment type="catalytic activity">
    <reaction evidence="12 14">
        <text>riboflavin + ATP = FMN + ADP + H(+)</text>
        <dbReference type="Rhea" id="RHEA:14357"/>
        <dbReference type="ChEBI" id="CHEBI:15378"/>
        <dbReference type="ChEBI" id="CHEBI:30616"/>
        <dbReference type="ChEBI" id="CHEBI:57986"/>
        <dbReference type="ChEBI" id="CHEBI:58210"/>
        <dbReference type="ChEBI" id="CHEBI:456216"/>
        <dbReference type="EC" id="2.7.1.26"/>
    </reaction>
</comment>
<keyword evidence="6 14" id="KW-0548">Nucleotidyltransferase</keyword>
<accession>A0A1I5WI07</accession>
<evidence type="ECO:0000256" key="5">
    <source>
        <dbReference type="ARBA" id="ARBA00022679"/>
    </source>
</evidence>
<dbReference type="Pfam" id="PF06574">
    <property type="entry name" value="FAD_syn"/>
    <property type="match status" value="1"/>
</dbReference>
<dbReference type="GO" id="GO:0005524">
    <property type="term" value="F:ATP binding"/>
    <property type="evidence" value="ECO:0007669"/>
    <property type="project" value="UniProtKB-UniRule"/>
</dbReference>
<dbReference type="GO" id="GO:0006747">
    <property type="term" value="P:FAD biosynthetic process"/>
    <property type="evidence" value="ECO:0007669"/>
    <property type="project" value="UniProtKB-UniRule"/>
</dbReference>
<keyword evidence="4 14" id="KW-0288">FMN</keyword>
<dbReference type="Pfam" id="PF01687">
    <property type="entry name" value="Flavokinase"/>
    <property type="match status" value="1"/>
</dbReference>
<evidence type="ECO:0000313" key="17">
    <source>
        <dbReference type="Proteomes" id="UP000199136"/>
    </source>
</evidence>